<dbReference type="GO" id="GO:0016491">
    <property type="term" value="F:oxidoreductase activity"/>
    <property type="evidence" value="ECO:0007669"/>
    <property type="project" value="UniProtKB-KW"/>
</dbReference>
<name>A0A1E3PVH5_LIPST</name>
<dbReference type="InterPro" id="IPR023210">
    <property type="entry name" value="NADP_OxRdtase_dom"/>
</dbReference>
<dbReference type="SUPFAM" id="SSF51430">
    <property type="entry name" value="NAD(P)-linked oxidoreductase"/>
    <property type="match status" value="1"/>
</dbReference>
<dbReference type="Gene3D" id="3.20.20.100">
    <property type="entry name" value="NADP-dependent oxidoreductase domain"/>
    <property type="match status" value="1"/>
</dbReference>
<dbReference type="PANTHER" id="PTHR43364">
    <property type="entry name" value="NADH-SPECIFIC METHYLGLYOXAL REDUCTASE-RELATED"/>
    <property type="match status" value="1"/>
</dbReference>
<dbReference type="Proteomes" id="UP000094385">
    <property type="component" value="Unassembled WGS sequence"/>
</dbReference>
<dbReference type="OrthoDB" id="4030786at2759"/>
<keyword evidence="1" id="KW-0560">Oxidoreductase</keyword>
<reference evidence="3 4" key="1">
    <citation type="journal article" date="2016" name="Proc. Natl. Acad. Sci. U.S.A.">
        <title>Comparative genomics of biotechnologically important yeasts.</title>
        <authorList>
            <person name="Riley R."/>
            <person name="Haridas S."/>
            <person name="Wolfe K.H."/>
            <person name="Lopes M.R."/>
            <person name="Hittinger C.T."/>
            <person name="Goeker M."/>
            <person name="Salamov A.A."/>
            <person name="Wisecaver J.H."/>
            <person name="Long T.M."/>
            <person name="Calvey C.H."/>
            <person name="Aerts A.L."/>
            <person name="Barry K.W."/>
            <person name="Choi C."/>
            <person name="Clum A."/>
            <person name="Coughlan A.Y."/>
            <person name="Deshpande S."/>
            <person name="Douglass A.P."/>
            <person name="Hanson S.J."/>
            <person name="Klenk H.-P."/>
            <person name="LaButti K.M."/>
            <person name="Lapidus A."/>
            <person name="Lindquist E.A."/>
            <person name="Lipzen A.M."/>
            <person name="Meier-Kolthoff J.P."/>
            <person name="Ohm R.A."/>
            <person name="Otillar R.P."/>
            <person name="Pangilinan J.L."/>
            <person name="Peng Y."/>
            <person name="Rokas A."/>
            <person name="Rosa C.A."/>
            <person name="Scheuner C."/>
            <person name="Sibirny A.A."/>
            <person name="Slot J.C."/>
            <person name="Stielow J.B."/>
            <person name="Sun H."/>
            <person name="Kurtzman C.P."/>
            <person name="Blackwell M."/>
            <person name="Grigoriev I.V."/>
            <person name="Jeffries T.W."/>
        </authorList>
    </citation>
    <scope>NUCLEOTIDE SEQUENCE [LARGE SCALE GENOMIC DNA]</scope>
    <source>
        <strain evidence="3 4">NRRL Y-11557</strain>
    </source>
</reference>
<organism evidence="3 4">
    <name type="scientific">Lipomyces starkeyi NRRL Y-11557</name>
    <dbReference type="NCBI Taxonomy" id="675824"/>
    <lineage>
        <taxon>Eukaryota</taxon>
        <taxon>Fungi</taxon>
        <taxon>Dikarya</taxon>
        <taxon>Ascomycota</taxon>
        <taxon>Saccharomycotina</taxon>
        <taxon>Lipomycetes</taxon>
        <taxon>Lipomycetales</taxon>
        <taxon>Lipomycetaceae</taxon>
        <taxon>Lipomyces</taxon>
    </lineage>
</organism>
<proteinExistence type="predicted"/>
<dbReference type="Pfam" id="PF00248">
    <property type="entry name" value="Aldo_ket_red"/>
    <property type="match status" value="1"/>
</dbReference>
<accession>A0A1E3PVH5</accession>
<dbReference type="STRING" id="675824.A0A1E3PVH5"/>
<evidence type="ECO:0000313" key="3">
    <source>
        <dbReference type="EMBL" id="ODQ69401.1"/>
    </source>
</evidence>
<evidence type="ECO:0000313" key="4">
    <source>
        <dbReference type="Proteomes" id="UP000094385"/>
    </source>
</evidence>
<feature type="domain" description="NADP-dependent oxidoreductase" evidence="2">
    <location>
        <begin position="5"/>
        <end position="301"/>
    </location>
</feature>
<dbReference type="InterPro" id="IPR050523">
    <property type="entry name" value="AKR_Detox_Biosynth"/>
</dbReference>
<dbReference type="AlphaFoldDB" id="A0A1E3PVH5"/>
<dbReference type="EMBL" id="KV454304">
    <property type="protein sequence ID" value="ODQ69401.1"/>
    <property type="molecule type" value="Genomic_DNA"/>
</dbReference>
<sequence>MSHVKIIFGAFGFEKYSLETRNEILAVLEENNVKEIDTAWLYVGSEQALFEAGAPARFTIDTKAPGFHPGALSKLSVLTGAKKSLDSLGTQQVDTYFLHSPDPDTALEETLGAIQELFEAGTFVRFGLSNFAPKQVQEVYDIMAAKGHVLPTVYQGNYNAVARSYESELFPLLHKLGIKFYAYSPIAGGFLVKSSEALKTGIQGGRWDKDSPIGEMYLGLYSRPKLLAALDEWELIATEAGVTKAALAYRWVVFSSGLDPKYDDGVIIGATKVEQLQESLKALEDGPLPDSIVAKIDKLWEDIKDEAPVDNYHG</sequence>
<dbReference type="InterPro" id="IPR036812">
    <property type="entry name" value="NAD(P)_OxRdtase_dom_sf"/>
</dbReference>
<keyword evidence="4" id="KW-1185">Reference proteome</keyword>
<evidence type="ECO:0000259" key="2">
    <source>
        <dbReference type="Pfam" id="PF00248"/>
    </source>
</evidence>
<evidence type="ECO:0000256" key="1">
    <source>
        <dbReference type="ARBA" id="ARBA00023002"/>
    </source>
</evidence>
<protein>
    <recommendedName>
        <fullName evidence="2">NADP-dependent oxidoreductase domain-containing protein</fullName>
    </recommendedName>
</protein>
<dbReference type="CDD" id="cd19075">
    <property type="entry name" value="AKR_AKR7A1-5"/>
    <property type="match status" value="1"/>
</dbReference>
<dbReference type="PANTHER" id="PTHR43364:SF4">
    <property type="entry name" value="NAD(P)-LINKED OXIDOREDUCTASE SUPERFAMILY PROTEIN"/>
    <property type="match status" value="1"/>
</dbReference>
<gene>
    <name evidence="3" type="ORF">LIPSTDRAFT_76225</name>
</gene>